<dbReference type="Pfam" id="PF13240">
    <property type="entry name" value="Zn_Ribbon_1"/>
    <property type="match status" value="1"/>
</dbReference>
<proteinExistence type="predicted"/>
<accession>A0A011V455</accession>
<dbReference type="InterPro" id="IPR032774">
    <property type="entry name" value="WG_beta_rep"/>
</dbReference>
<feature type="transmembrane region" description="Helical" evidence="2">
    <location>
        <begin position="87"/>
        <end position="108"/>
    </location>
</feature>
<protein>
    <recommendedName>
        <fullName evidence="3">Zinc-ribbon domain-containing protein</fullName>
    </recommendedName>
</protein>
<evidence type="ECO:0000313" key="4">
    <source>
        <dbReference type="EMBL" id="EXM40257.1"/>
    </source>
</evidence>
<keyword evidence="2" id="KW-0472">Membrane</keyword>
<dbReference type="OrthoDB" id="1815769at2"/>
<evidence type="ECO:0000259" key="3">
    <source>
        <dbReference type="Pfam" id="PF13240"/>
    </source>
</evidence>
<sequence length="505" mass="55799">MFCSNCGHQVADGLSFCPSCGTKLAGDTNVQPVAPQQSEPQASIPQSPTQDSAIPQTPVQDAFTQQSPIPQSAGVAAAKKPFDKKKIGIIAGAAVVAAAAIIGVVSLISSAGSHKRTLFNDGLLPFQSDDKYGYINEKGEIAIAPQYDRAYGFSEGLACVSVEKEGDELTGFINKKGEVVIDMQYDGASDFKDGIAEVFLGDHVGFIDKKGKYIINPQYKKETVYFIGYDMFLIEDTSGDFWTLCNKKGKSINDTRFDEPDFINICPFYNEEWGSDKDKVDWKTIPLKTITGNYIYINSRGKTVLETQYDSADYFTDGIAAVGIGKKHGYINKKGECIINLQFDKAGAFVEGLASVGIEGKNSIKYGYINKKGEYVVSPQYESARNFHNGVAIVSTYSKRDNDDIYGVIDKKGKTIIEPQYDMLMFGEDKKHLVYELNGNYGYINYKGETDIPGIYEYASPFYSDGYAFVQISRNEFTVIDSKGEKICDNMFEFIYPPEHVAILH</sequence>
<name>A0A011V455_RUMAL</name>
<gene>
    <name evidence="4" type="ORF">RASY3_09035</name>
</gene>
<organism evidence="4 5">
    <name type="scientific">Ruminococcus albus SY3</name>
    <dbReference type="NCBI Taxonomy" id="1341156"/>
    <lineage>
        <taxon>Bacteria</taxon>
        <taxon>Bacillati</taxon>
        <taxon>Bacillota</taxon>
        <taxon>Clostridia</taxon>
        <taxon>Eubacteriales</taxon>
        <taxon>Oscillospiraceae</taxon>
        <taxon>Ruminococcus</taxon>
    </lineage>
</organism>
<dbReference type="Pfam" id="PF14903">
    <property type="entry name" value="WG_beta_rep"/>
    <property type="match status" value="8"/>
</dbReference>
<feature type="region of interest" description="Disordered" evidence="1">
    <location>
        <begin position="31"/>
        <end position="55"/>
    </location>
</feature>
<dbReference type="EMBL" id="JEOB01000002">
    <property type="protein sequence ID" value="EXM40257.1"/>
    <property type="molecule type" value="Genomic_DNA"/>
</dbReference>
<comment type="caution">
    <text evidence="4">The sequence shown here is derived from an EMBL/GenBank/DDBJ whole genome shotgun (WGS) entry which is preliminary data.</text>
</comment>
<keyword evidence="2" id="KW-0812">Transmembrane</keyword>
<dbReference type="PANTHER" id="PTHR37841:SF1">
    <property type="entry name" value="DUF3298 DOMAIN-CONTAINING PROTEIN"/>
    <property type="match status" value="1"/>
</dbReference>
<dbReference type="RefSeq" id="WP_037287108.1">
    <property type="nucleotide sequence ID" value="NZ_JEOB01000002.1"/>
</dbReference>
<evidence type="ECO:0000313" key="5">
    <source>
        <dbReference type="Proteomes" id="UP000021369"/>
    </source>
</evidence>
<evidence type="ECO:0000256" key="2">
    <source>
        <dbReference type="SAM" id="Phobius"/>
    </source>
</evidence>
<dbReference type="AlphaFoldDB" id="A0A011V455"/>
<dbReference type="InterPro" id="IPR026870">
    <property type="entry name" value="Zinc_ribbon_dom"/>
</dbReference>
<dbReference type="Proteomes" id="UP000021369">
    <property type="component" value="Unassembled WGS sequence"/>
</dbReference>
<dbReference type="PATRIC" id="fig|1341156.4.peg.1112"/>
<keyword evidence="5" id="KW-1185">Reference proteome</keyword>
<dbReference type="PANTHER" id="PTHR37841">
    <property type="entry name" value="GLR2918 PROTEIN"/>
    <property type="match status" value="1"/>
</dbReference>
<reference evidence="4 5" key="1">
    <citation type="submission" date="2013-06" db="EMBL/GenBank/DDBJ databases">
        <title>Rumen cellulosomics: divergent fiber-degrading strategies revealed by comparative genome-wide analysis of six Ruminococcal strains.</title>
        <authorList>
            <person name="Dassa B."/>
            <person name="Borovok I."/>
            <person name="Lamed R."/>
            <person name="Flint H."/>
            <person name="Yeoman C.J."/>
            <person name="White B."/>
            <person name="Bayer E.A."/>
        </authorList>
    </citation>
    <scope>NUCLEOTIDE SEQUENCE [LARGE SCALE GENOMIC DNA]</scope>
    <source>
        <strain evidence="4 5">SY3</strain>
    </source>
</reference>
<evidence type="ECO:0000256" key="1">
    <source>
        <dbReference type="SAM" id="MobiDB-lite"/>
    </source>
</evidence>
<feature type="domain" description="Zinc-ribbon" evidence="3">
    <location>
        <begin position="2"/>
        <end position="24"/>
    </location>
</feature>
<keyword evidence="2" id="KW-1133">Transmembrane helix</keyword>